<proteinExistence type="predicted"/>
<organism evidence="2 3">
    <name type="scientific">Streptomyces phaeochromogenes</name>
    <dbReference type="NCBI Taxonomy" id="1923"/>
    <lineage>
        <taxon>Bacteria</taxon>
        <taxon>Bacillati</taxon>
        <taxon>Actinomycetota</taxon>
        <taxon>Actinomycetes</taxon>
        <taxon>Kitasatosporales</taxon>
        <taxon>Streptomycetaceae</taxon>
        <taxon>Streptomyces</taxon>
        <taxon>Streptomyces phaeochromogenes group</taxon>
    </lineage>
</organism>
<dbReference type="EMBL" id="CP109135">
    <property type="protein sequence ID" value="WSD14257.1"/>
    <property type="molecule type" value="Genomic_DNA"/>
</dbReference>
<accession>A0ABZ1H6U4</accession>
<protein>
    <submittedName>
        <fullName evidence="2">Uncharacterized protein</fullName>
    </submittedName>
</protein>
<evidence type="ECO:0000256" key="1">
    <source>
        <dbReference type="SAM" id="MobiDB-lite"/>
    </source>
</evidence>
<name>A0ABZ1H6U4_STRPH</name>
<reference evidence="2 3" key="1">
    <citation type="submission" date="2022-10" db="EMBL/GenBank/DDBJ databases">
        <title>The complete genomes of actinobacterial strains from the NBC collection.</title>
        <authorList>
            <person name="Joergensen T.S."/>
            <person name="Alvarez Arevalo M."/>
            <person name="Sterndorff E.B."/>
            <person name="Faurdal D."/>
            <person name="Vuksanovic O."/>
            <person name="Mourched A.-S."/>
            <person name="Charusanti P."/>
            <person name="Shaw S."/>
            <person name="Blin K."/>
            <person name="Weber T."/>
        </authorList>
    </citation>
    <scope>NUCLEOTIDE SEQUENCE [LARGE SCALE GENOMIC DNA]</scope>
    <source>
        <strain evidence="2 3">NBC 01752</strain>
    </source>
</reference>
<keyword evidence="3" id="KW-1185">Reference proteome</keyword>
<feature type="region of interest" description="Disordered" evidence="1">
    <location>
        <begin position="154"/>
        <end position="188"/>
    </location>
</feature>
<evidence type="ECO:0000313" key="3">
    <source>
        <dbReference type="Proteomes" id="UP001340816"/>
    </source>
</evidence>
<dbReference type="RefSeq" id="WP_326758916.1">
    <property type="nucleotide sequence ID" value="NZ_CP108011.1"/>
</dbReference>
<dbReference type="Proteomes" id="UP001340816">
    <property type="component" value="Chromosome"/>
</dbReference>
<sequence length="188" mass="21137">MITVTAFATLTPERFESPLYELPQEEWSEEPRDYTVTVAGPERYDGEQPFTYVVRDHTTEQAWIQAVTWHMRENQTLDAHVIAAESHAGLPPTDAGYHWNDLRPEVQHAELIKVVEQARDLIGPYEAAIARFRIEDGDDIVPESFGPYDETCADFAPGGPGPGEQPRHSGMGRHTPLSRQAGELTQRV</sequence>
<evidence type="ECO:0000313" key="2">
    <source>
        <dbReference type="EMBL" id="WSD14257.1"/>
    </source>
</evidence>
<gene>
    <name evidence="2" type="ORF">OHB35_13950</name>
</gene>